<dbReference type="OrthoDB" id="2679764at2"/>
<evidence type="ECO:0000313" key="2">
    <source>
        <dbReference type="Proteomes" id="UP000183015"/>
    </source>
</evidence>
<name>A0A1H8AIR2_STRJI</name>
<sequence>MQELTTRAVVVTPGPDGTGAARNAELRDLVKALTHQHARKADHVVSAGRMRAEGGNLLMTGHAPLLSAEGVTLTDQALRPTSVADEGIAEKLRIPLAYLRRMRAELPALYDANVNGWLEADPSRKLMLRTFTSGDGDGGVGVLRAVLSDSYRRIDNFDVLVSALEGIQQTGHEINITGCDLSDRRMVVRIESQSVRVMAPELLKGYRSPFNGQTGDELPIVSAGFVLANSEVGSGAYTLTPRIVVRVCRNGLTMAKDAYRAVHIGARMDEGLIRVSEDTDAKHLALIQAQTRDAVSTFLDREYVETKLRAIEREAGREVADPAKTIETISKKLRFSEAVQQSVLNHFIRGGQPTAGGILQAITATAQTIQDADAAYELEAQALAAMALV</sequence>
<keyword evidence="2" id="KW-1185">Reference proteome</keyword>
<dbReference type="RefSeq" id="WP_042459569.1">
    <property type="nucleotide sequence ID" value="NZ_BBPN01000060.1"/>
</dbReference>
<dbReference type="eggNOG" id="ENOG502Z7W8">
    <property type="taxonomic scope" value="Bacteria"/>
</dbReference>
<proteinExistence type="predicted"/>
<evidence type="ECO:0008006" key="3">
    <source>
        <dbReference type="Google" id="ProtNLM"/>
    </source>
</evidence>
<evidence type="ECO:0000313" key="1">
    <source>
        <dbReference type="EMBL" id="SEM70396.1"/>
    </source>
</evidence>
<dbReference type="STRING" id="235985.SAMN05414137_14534"/>
<gene>
    <name evidence="1" type="ORF">SAMN05414137_14534</name>
</gene>
<dbReference type="Proteomes" id="UP000183015">
    <property type="component" value="Unassembled WGS sequence"/>
</dbReference>
<accession>A0A1H8AIR2</accession>
<dbReference type="AlphaFoldDB" id="A0A1H8AIR2"/>
<dbReference type="EMBL" id="FOAZ01000045">
    <property type="protein sequence ID" value="SEM70396.1"/>
    <property type="molecule type" value="Genomic_DNA"/>
</dbReference>
<protein>
    <recommendedName>
        <fullName evidence="3">DUF932 domain-containing protein</fullName>
    </recommendedName>
</protein>
<reference evidence="2" key="1">
    <citation type="submission" date="2016-10" db="EMBL/GenBank/DDBJ databases">
        <authorList>
            <person name="Varghese N."/>
        </authorList>
    </citation>
    <scope>NUCLEOTIDE SEQUENCE [LARGE SCALE GENOMIC DNA]</scope>
    <source>
        <strain evidence="2">DSM 45096 / BCRC 16803 / CGMCC 4.1857 / CIP 109030 / JCM 12277 / KCTC 19219 / NBRC 100920 / 33214</strain>
    </source>
</reference>
<organism evidence="1 2">
    <name type="scientific">Streptacidiphilus jiangxiensis</name>
    <dbReference type="NCBI Taxonomy" id="235985"/>
    <lineage>
        <taxon>Bacteria</taxon>
        <taxon>Bacillati</taxon>
        <taxon>Actinomycetota</taxon>
        <taxon>Actinomycetes</taxon>
        <taxon>Kitasatosporales</taxon>
        <taxon>Streptomycetaceae</taxon>
        <taxon>Streptacidiphilus</taxon>
    </lineage>
</organism>